<comment type="function">
    <text evidence="5">RNA helicase.</text>
</comment>
<keyword evidence="2 5" id="KW-0378">Hydrolase</keyword>
<dbReference type="SMART" id="SM00490">
    <property type="entry name" value="HELICc"/>
    <property type="match status" value="1"/>
</dbReference>
<keyword evidence="8" id="KW-1185">Reference proteome</keyword>
<dbReference type="Gene3D" id="3.40.50.300">
    <property type="entry name" value="P-loop containing nucleotide triphosphate hydrolases"/>
    <property type="match status" value="1"/>
</dbReference>
<comment type="caution">
    <text evidence="7">The sequence shown here is derived from an EMBL/GenBank/DDBJ whole genome shotgun (WGS) entry which is preliminary data.</text>
</comment>
<reference evidence="7 8" key="1">
    <citation type="submission" date="2024-03" db="EMBL/GenBank/DDBJ databases">
        <title>The Acrasis kona genome and developmental transcriptomes reveal deep origins of eukaryotic multicellular pathways.</title>
        <authorList>
            <person name="Sheikh S."/>
            <person name="Fu C.-J."/>
            <person name="Brown M.W."/>
            <person name="Baldauf S.L."/>
        </authorList>
    </citation>
    <scope>NUCLEOTIDE SEQUENCE [LARGE SCALE GENOMIC DNA]</scope>
    <source>
        <strain evidence="7 8">ATCC MYA-3509</strain>
    </source>
</reference>
<feature type="domain" description="Helicase C-terminal" evidence="6">
    <location>
        <begin position="73"/>
        <end position="222"/>
    </location>
</feature>
<dbReference type="GO" id="GO:0003723">
    <property type="term" value="F:RNA binding"/>
    <property type="evidence" value="ECO:0007669"/>
    <property type="project" value="UniProtKB-UniRule"/>
</dbReference>
<name>A0AAW2ZL81_9EUKA</name>
<sequence>MISETFDNNLHHLASTYLRPHPIMIGIDRIKSLEHTNKLDAMIKYMTPHSTIPDTINMDSLIQCYTVADTRTKIAHILSILIQNKDKKIILFASFGKAVEVMSNLFVKMGINVISLHDGMSKEQRDTAFIVMNNALTGVLIATDDAALEFDFQNVDLIVQFDIPSDIYRYLNRVGKTAKEGRVGTAIVVSTPSEMDSVMFTRLEMSVNKKLSFFPPPSDAEIQLIQIKISNHVVNDDMLMRDIESMIHLYYVSFSANAKHLGLSNGDFVADSMRLSFGVSSVL</sequence>
<evidence type="ECO:0000256" key="5">
    <source>
        <dbReference type="RuleBase" id="RU365068"/>
    </source>
</evidence>
<comment type="catalytic activity">
    <reaction evidence="5">
        <text>ATP + H2O = ADP + phosphate + H(+)</text>
        <dbReference type="Rhea" id="RHEA:13065"/>
        <dbReference type="ChEBI" id="CHEBI:15377"/>
        <dbReference type="ChEBI" id="CHEBI:15378"/>
        <dbReference type="ChEBI" id="CHEBI:30616"/>
        <dbReference type="ChEBI" id="CHEBI:43474"/>
        <dbReference type="ChEBI" id="CHEBI:456216"/>
        <dbReference type="EC" id="3.6.4.13"/>
    </reaction>
</comment>
<evidence type="ECO:0000256" key="2">
    <source>
        <dbReference type="ARBA" id="ARBA00022801"/>
    </source>
</evidence>
<evidence type="ECO:0000256" key="1">
    <source>
        <dbReference type="ARBA" id="ARBA00022741"/>
    </source>
</evidence>
<evidence type="ECO:0000313" key="8">
    <source>
        <dbReference type="Proteomes" id="UP001431209"/>
    </source>
</evidence>
<dbReference type="AlphaFoldDB" id="A0AAW2ZL81"/>
<comment type="similarity">
    <text evidence="5">Belongs to the DEAD box helicase family.</text>
</comment>
<evidence type="ECO:0000259" key="6">
    <source>
        <dbReference type="PROSITE" id="PS51194"/>
    </source>
</evidence>
<dbReference type="Proteomes" id="UP001431209">
    <property type="component" value="Unassembled WGS sequence"/>
</dbReference>
<dbReference type="EC" id="3.6.4.13" evidence="5"/>
<dbReference type="GO" id="GO:0005524">
    <property type="term" value="F:ATP binding"/>
    <property type="evidence" value="ECO:0007669"/>
    <property type="project" value="UniProtKB-UniRule"/>
</dbReference>
<protein>
    <recommendedName>
        <fullName evidence="5">ATP-dependent RNA helicase</fullName>
        <ecNumber evidence="5">3.6.4.13</ecNumber>
    </recommendedName>
</protein>
<evidence type="ECO:0000256" key="4">
    <source>
        <dbReference type="ARBA" id="ARBA00022884"/>
    </source>
</evidence>
<keyword evidence="5 7" id="KW-0347">Helicase</keyword>
<evidence type="ECO:0000256" key="3">
    <source>
        <dbReference type="ARBA" id="ARBA00022840"/>
    </source>
</evidence>
<dbReference type="GO" id="GO:0003724">
    <property type="term" value="F:RNA helicase activity"/>
    <property type="evidence" value="ECO:0007669"/>
    <property type="project" value="UniProtKB-EC"/>
</dbReference>
<dbReference type="Pfam" id="PF00271">
    <property type="entry name" value="Helicase_C"/>
    <property type="match status" value="1"/>
</dbReference>
<dbReference type="EMBL" id="JAOPGA020001558">
    <property type="protein sequence ID" value="KAL0489427.1"/>
    <property type="molecule type" value="Genomic_DNA"/>
</dbReference>
<comment type="domain">
    <text evidence="5">The Q motif is unique to and characteristic of the DEAD box family of RNA helicases and controls ATP binding and hydrolysis.</text>
</comment>
<dbReference type="GO" id="GO:0016787">
    <property type="term" value="F:hydrolase activity"/>
    <property type="evidence" value="ECO:0007669"/>
    <property type="project" value="UniProtKB-KW"/>
</dbReference>
<organism evidence="7 8">
    <name type="scientific">Acrasis kona</name>
    <dbReference type="NCBI Taxonomy" id="1008807"/>
    <lineage>
        <taxon>Eukaryota</taxon>
        <taxon>Discoba</taxon>
        <taxon>Heterolobosea</taxon>
        <taxon>Tetramitia</taxon>
        <taxon>Eutetramitia</taxon>
        <taxon>Acrasidae</taxon>
        <taxon>Acrasis</taxon>
    </lineage>
</organism>
<evidence type="ECO:0000313" key="7">
    <source>
        <dbReference type="EMBL" id="KAL0489427.1"/>
    </source>
</evidence>
<dbReference type="InterPro" id="IPR027417">
    <property type="entry name" value="P-loop_NTPase"/>
</dbReference>
<keyword evidence="3 5" id="KW-0067">ATP-binding</keyword>
<keyword evidence="1 5" id="KW-0547">Nucleotide-binding</keyword>
<dbReference type="PROSITE" id="PS51194">
    <property type="entry name" value="HELICASE_CTER"/>
    <property type="match status" value="1"/>
</dbReference>
<dbReference type="PANTHER" id="PTHR24031">
    <property type="entry name" value="RNA HELICASE"/>
    <property type="match status" value="1"/>
</dbReference>
<dbReference type="SUPFAM" id="SSF52540">
    <property type="entry name" value="P-loop containing nucleoside triphosphate hydrolases"/>
    <property type="match status" value="1"/>
</dbReference>
<proteinExistence type="inferred from homology"/>
<gene>
    <name evidence="7" type="ORF">AKO1_009175</name>
</gene>
<accession>A0AAW2ZL81</accession>
<keyword evidence="4 5" id="KW-0694">RNA-binding</keyword>
<dbReference type="InterPro" id="IPR001650">
    <property type="entry name" value="Helicase_C-like"/>
</dbReference>